<evidence type="ECO:0000256" key="1">
    <source>
        <dbReference type="SAM" id="Phobius"/>
    </source>
</evidence>
<sequence length="142" mass="15776">MFFPSSLTSTERDFLSINVPLIIRSTVWSFLFFPLKIPSISPVILIPLSPDSNFPLIFPFSIFPSIVLFLISPLIFPSIRVSRFPPVILTLVSPSNSPLKFACSFGSEALNFPSPCANPNTSNHELHVRLPFKEKANIAVSK</sequence>
<dbReference type="AlphaFoldDB" id="A0A397T4B4"/>
<keyword evidence="3" id="KW-1185">Reference proteome</keyword>
<gene>
    <name evidence="2" type="ORF">C1645_29793</name>
</gene>
<reference evidence="2 3" key="1">
    <citation type="submission" date="2018-06" db="EMBL/GenBank/DDBJ databases">
        <title>Comparative genomics reveals the genomic features of Rhizophagus irregularis, R. cerebriforme, R. diaphanum and Gigaspora rosea, and their symbiotic lifestyle signature.</title>
        <authorList>
            <person name="Morin E."/>
            <person name="San Clemente H."/>
            <person name="Chen E.C.H."/>
            <person name="De La Providencia I."/>
            <person name="Hainaut M."/>
            <person name="Kuo A."/>
            <person name="Kohler A."/>
            <person name="Murat C."/>
            <person name="Tang N."/>
            <person name="Roy S."/>
            <person name="Loubradou J."/>
            <person name="Henrissat B."/>
            <person name="Grigoriev I.V."/>
            <person name="Corradi N."/>
            <person name="Roux C."/>
            <person name="Martin F.M."/>
        </authorList>
    </citation>
    <scope>NUCLEOTIDE SEQUENCE [LARGE SCALE GENOMIC DNA]</scope>
    <source>
        <strain evidence="2 3">DAOM 227022</strain>
    </source>
</reference>
<dbReference type="EMBL" id="QKYT01000110">
    <property type="protein sequence ID" value="RIA93128.1"/>
    <property type="molecule type" value="Genomic_DNA"/>
</dbReference>
<keyword evidence="1" id="KW-0472">Membrane</keyword>
<protein>
    <submittedName>
        <fullName evidence="2">Uncharacterized protein</fullName>
    </submittedName>
</protein>
<feature type="transmembrane region" description="Helical" evidence="1">
    <location>
        <begin position="56"/>
        <end position="76"/>
    </location>
</feature>
<feature type="transmembrane region" description="Helical" evidence="1">
    <location>
        <begin position="21"/>
        <end position="44"/>
    </location>
</feature>
<keyword evidence="1" id="KW-0812">Transmembrane</keyword>
<dbReference type="Proteomes" id="UP000265703">
    <property type="component" value="Unassembled WGS sequence"/>
</dbReference>
<name>A0A397T4B4_9GLOM</name>
<evidence type="ECO:0000313" key="3">
    <source>
        <dbReference type="Proteomes" id="UP000265703"/>
    </source>
</evidence>
<evidence type="ECO:0000313" key="2">
    <source>
        <dbReference type="EMBL" id="RIA93128.1"/>
    </source>
</evidence>
<comment type="caution">
    <text evidence="2">The sequence shown here is derived from an EMBL/GenBank/DDBJ whole genome shotgun (WGS) entry which is preliminary data.</text>
</comment>
<organism evidence="2 3">
    <name type="scientific">Glomus cerebriforme</name>
    <dbReference type="NCBI Taxonomy" id="658196"/>
    <lineage>
        <taxon>Eukaryota</taxon>
        <taxon>Fungi</taxon>
        <taxon>Fungi incertae sedis</taxon>
        <taxon>Mucoromycota</taxon>
        <taxon>Glomeromycotina</taxon>
        <taxon>Glomeromycetes</taxon>
        <taxon>Glomerales</taxon>
        <taxon>Glomeraceae</taxon>
        <taxon>Glomus</taxon>
    </lineage>
</organism>
<keyword evidence="1" id="KW-1133">Transmembrane helix</keyword>
<accession>A0A397T4B4</accession>
<proteinExistence type="predicted"/>